<dbReference type="Pfam" id="PF02397">
    <property type="entry name" value="Bac_transf"/>
    <property type="match status" value="1"/>
</dbReference>
<dbReference type="PANTHER" id="PTHR30576:SF10">
    <property type="entry name" value="SLL5057 PROTEIN"/>
    <property type="match status" value="1"/>
</dbReference>
<dbReference type="GO" id="GO:0016780">
    <property type="term" value="F:phosphotransferase activity, for other substituted phosphate groups"/>
    <property type="evidence" value="ECO:0007669"/>
    <property type="project" value="TreeGrafter"/>
</dbReference>
<dbReference type="RefSeq" id="WP_135078811.1">
    <property type="nucleotide sequence ID" value="NZ_CP038267.1"/>
</dbReference>
<keyword evidence="5 7" id="KW-1133">Transmembrane helix</keyword>
<feature type="transmembrane region" description="Helical" evidence="7">
    <location>
        <begin position="296"/>
        <end position="315"/>
    </location>
</feature>
<evidence type="ECO:0000256" key="6">
    <source>
        <dbReference type="ARBA" id="ARBA00023136"/>
    </source>
</evidence>
<feature type="transmembrane region" description="Helical" evidence="7">
    <location>
        <begin position="19"/>
        <end position="43"/>
    </location>
</feature>
<accession>A0A4P7GNP8</accession>
<evidence type="ECO:0000256" key="3">
    <source>
        <dbReference type="ARBA" id="ARBA00022679"/>
    </source>
</evidence>
<keyword evidence="4 7" id="KW-0812">Transmembrane</keyword>
<evidence type="ECO:0000256" key="7">
    <source>
        <dbReference type="SAM" id="Phobius"/>
    </source>
</evidence>
<evidence type="ECO:0000256" key="4">
    <source>
        <dbReference type="ARBA" id="ARBA00022692"/>
    </source>
</evidence>
<feature type="transmembrane region" description="Helical" evidence="7">
    <location>
        <begin position="97"/>
        <end position="116"/>
    </location>
</feature>
<dbReference type="EMBL" id="CP038267">
    <property type="protein sequence ID" value="QBR93407.1"/>
    <property type="molecule type" value="Genomic_DNA"/>
</dbReference>
<keyword evidence="3 9" id="KW-0808">Transferase</keyword>
<keyword evidence="10" id="KW-1185">Reference proteome</keyword>
<feature type="transmembrane region" description="Helical" evidence="7">
    <location>
        <begin position="122"/>
        <end position="142"/>
    </location>
</feature>
<feature type="transmembrane region" description="Helical" evidence="7">
    <location>
        <begin position="55"/>
        <end position="77"/>
    </location>
</feature>
<dbReference type="AlphaFoldDB" id="A0A4P7GNP8"/>
<dbReference type="OrthoDB" id="9808602at2"/>
<dbReference type="InterPro" id="IPR017475">
    <property type="entry name" value="EPS_sugar_tfrase"/>
</dbReference>
<protein>
    <submittedName>
        <fullName evidence="9">Sugar transferase</fullName>
    </submittedName>
</protein>
<proteinExistence type="inferred from homology"/>
<dbReference type="PANTHER" id="PTHR30576">
    <property type="entry name" value="COLANIC BIOSYNTHESIS UDP-GLUCOSE LIPID CARRIER TRANSFERASE"/>
    <property type="match status" value="1"/>
</dbReference>
<comment type="subcellular location">
    <subcellularLocation>
        <location evidence="1">Membrane</location>
        <topology evidence="1">Multi-pass membrane protein</topology>
    </subcellularLocation>
</comment>
<dbReference type="Pfam" id="PF13727">
    <property type="entry name" value="CoA_binding_3"/>
    <property type="match status" value="1"/>
</dbReference>
<evidence type="ECO:0000259" key="8">
    <source>
        <dbReference type="Pfam" id="PF02397"/>
    </source>
</evidence>
<name>A0A4P7GNP8_9ACTN</name>
<organism evidence="9 10">
    <name type="scientific">Nocardioides euryhalodurans</name>
    <dbReference type="NCBI Taxonomy" id="2518370"/>
    <lineage>
        <taxon>Bacteria</taxon>
        <taxon>Bacillati</taxon>
        <taxon>Actinomycetota</taxon>
        <taxon>Actinomycetes</taxon>
        <taxon>Propionibacteriales</taxon>
        <taxon>Nocardioidaceae</taxon>
        <taxon>Nocardioides</taxon>
    </lineage>
</organism>
<dbReference type="Proteomes" id="UP000294894">
    <property type="component" value="Chromosome"/>
</dbReference>
<sequence>MTVTTDALRVGRTSGVHRVLSALPMTALALDLAIISISVFGAAQLRRTGFLLDEAATVSNLTWVGTLIGACWITLIAMRGGYVQDVFGAGVDEYKRVAEASASAAALLGIGCYLAHYPLSRGFFVLTLVVGTAALLIGRFMLRRAVHRARQQGHLRSRALLVGTTASTDDIARVLQRETWLGYEVMGALTPATEVDIETAAGVPVLGNVDEVTDLAPRLNADVVLLTGGGITSSAGMRRTMWALENQDIHVVVAPSMTDIARERLRIRPVGGLPLIHVSKPRTAAALSWAKRAFDVVGALSILALLLPLMVVTAVRVRLHDRGPALFKQQRVGRDGEIFDCLKFRTMVVDAEDRLRALHEQQQHTHGLFKMSDDPRITGPGRLLRRYSIDELPQLWNVVRGEMSLVGPRPPLPSEVATYDPVASRRLRVRPGMTGLWQVSGRSNLSWDEAIRLDVYYVDNWSMLQDVSILFKTVRAVVGSDGAY</sequence>
<evidence type="ECO:0000256" key="1">
    <source>
        <dbReference type="ARBA" id="ARBA00004141"/>
    </source>
</evidence>
<evidence type="ECO:0000256" key="2">
    <source>
        <dbReference type="ARBA" id="ARBA00006464"/>
    </source>
</evidence>
<feature type="domain" description="Bacterial sugar transferase" evidence="8">
    <location>
        <begin position="291"/>
        <end position="478"/>
    </location>
</feature>
<keyword evidence="6 7" id="KW-0472">Membrane</keyword>
<evidence type="ECO:0000313" key="10">
    <source>
        <dbReference type="Proteomes" id="UP000294894"/>
    </source>
</evidence>
<dbReference type="KEGG" id="noy:EXE57_14870"/>
<evidence type="ECO:0000313" key="9">
    <source>
        <dbReference type="EMBL" id="QBR93407.1"/>
    </source>
</evidence>
<reference evidence="9 10" key="1">
    <citation type="submission" date="2019-03" db="EMBL/GenBank/DDBJ databases">
        <title>Three New Species of Nocardioides, Nocardioides euryhalodurans sp. nov., Nocardioides seonyuensis sp. nov. and Nocardioides eburneoflavus sp. nov., Iolated from Soil.</title>
        <authorList>
            <person name="Roh S.G."/>
            <person name="Lee C."/>
            <person name="Kim M.-K."/>
            <person name="Kim S.B."/>
        </authorList>
    </citation>
    <scope>NUCLEOTIDE SEQUENCE [LARGE SCALE GENOMIC DNA]</scope>
    <source>
        <strain evidence="9 10">MMS17-SY117</strain>
    </source>
</reference>
<evidence type="ECO:0000256" key="5">
    <source>
        <dbReference type="ARBA" id="ARBA00022989"/>
    </source>
</evidence>
<dbReference type="GO" id="GO:0016020">
    <property type="term" value="C:membrane"/>
    <property type="evidence" value="ECO:0007669"/>
    <property type="project" value="UniProtKB-SubCell"/>
</dbReference>
<comment type="similarity">
    <text evidence="2">Belongs to the bacterial sugar transferase family.</text>
</comment>
<dbReference type="InterPro" id="IPR003362">
    <property type="entry name" value="Bact_transf"/>
</dbReference>
<dbReference type="Gene3D" id="3.40.50.720">
    <property type="entry name" value="NAD(P)-binding Rossmann-like Domain"/>
    <property type="match status" value="1"/>
</dbReference>
<dbReference type="NCBIfam" id="TIGR03025">
    <property type="entry name" value="EPS_sugtrans"/>
    <property type="match status" value="1"/>
</dbReference>
<gene>
    <name evidence="9" type="ORF">EXE57_14870</name>
</gene>